<gene>
    <name evidence="2" type="ORF">NDU88_001001</name>
</gene>
<feature type="compositionally biased region" description="Basic and acidic residues" evidence="1">
    <location>
        <begin position="90"/>
        <end position="102"/>
    </location>
</feature>
<accession>A0AAV7VAM8</accession>
<reference evidence="2" key="1">
    <citation type="journal article" date="2022" name="bioRxiv">
        <title>Sequencing and chromosome-scale assembly of the giantPleurodeles waltlgenome.</title>
        <authorList>
            <person name="Brown T."/>
            <person name="Elewa A."/>
            <person name="Iarovenko S."/>
            <person name="Subramanian E."/>
            <person name="Araus A.J."/>
            <person name="Petzold A."/>
            <person name="Susuki M."/>
            <person name="Suzuki K.-i.T."/>
            <person name="Hayashi T."/>
            <person name="Toyoda A."/>
            <person name="Oliveira C."/>
            <person name="Osipova E."/>
            <person name="Leigh N.D."/>
            <person name="Simon A."/>
            <person name="Yun M.H."/>
        </authorList>
    </citation>
    <scope>NUCLEOTIDE SEQUENCE</scope>
    <source>
        <strain evidence="2">20211129_DDA</strain>
        <tissue evidence="2">Liver</tissue>
    </source>
</reference>
<dbReference type="EMBL" id="JANPWB010000003">
    <property type="protein sequence ID" value="KAJ1197139.1"/>
    <property type="molecule type" value="Genomic_DNA"/>
</dbReference>
<name>A0AAV7VAM8_PLEWA</name>
<keyword evidence="3" id="KW-1185">Reference proteome</keyword>
<proteinExistence type="predicted"/>
<comment type="caution">
    <text evidence="2">The sequence shown here is derived from an EMBL/GenBank/DDBJ whole genome shotgun (WGS) entry which is preliminary data.</text>
</comment>
<evidence type="ECO:0000256" key="1">
    <source>
        <dbReference type="SAM" id="MobiDB-lite"/>
    </source>
</evidence>
<feature type="region of interest" description="Disordered" evidence="1">
    <location>
        <begin position="32"/>
        <end position="141"/>
    </location>
</feature>
<evidence type="ECO:0000313" key="3">
    <source>
        <dbReference type="Proteomes" id="UP001066276"/>
    </source>
</evidence>
<sequence length="141" mass="15043">MRLTMRIALPREKDSTLGTSKLCKAQANSAKAGLLTGGSGSSPVQPLLTGTRPPARDPPTRLCCVTRPGPAGEHRGTTPGARRQLWGDRGGPRDRLRDDPRGHRDRHRDRRRDDPGGTVSGRGASLRGPGEAEAPQDPETG</sequence>
<dbReference type="AlphaFoldDB" id="A0AAV7VAM8"/>
<dbReference type="Proteomes" id="UP001066276">
    <property type="component" value="Chromosome 2_1"/>
</dbReference>
<protein>
    <submittedName>
        <fullName evidence="2">Uncharacterized protein</fullName>
    </submittedName>
</protein>
<evidence type="ECO:0000313" key="2">
    <source>
        <dbReference type="EMBL" id="KAJ1197139.1"/>
    </source>
</evidence>
<organism evidence="2 3">
    <name type="scientific">Pleurodeles waltl</name>
    <name type="common">Iberian ribbed newt</name>
    <dbReference type="NCBI Taxonomy" id="8319"/>
    <lineage>
        <taxon>Eukaryota</taxon>
        <taxon>Metazoa</taxon>
        <taxon>Chordata</taxon>
        <taxon>Craniata</taxon>
        <taxon>Vertebrata</taxon>
        <taxon>Euteleostomi</taxon>
        <taxon>Amphibia</taxon>
        <taxon>Batrachia</taxon>
        <taxon>Caudata</taxon>
        <taxon>Salamandroidea</taxon>
        <taxon>Salamandridae</taxon>
        <taxon>Pleurodelinae</taxon>
        <taxon>Pleurodeles</taxon>
    </lineage>
</organism>